<dbReference type="Proteomes" id="UP000477543">
    <property type="component" value="Unassembled WGS sequence"/>
</dbReference>
<dbReference type="EMBL" id="POAF01000005">
    <property type="protein sequence ID" value="RBM00527.1"/>
    <property type="molecule type" value="Genomic_DNA"/>
</dbReference>
<keyword evidence="1" id="KW-0812">Transmembrane</keyword>
<sequence>MNIRDFPRRPDEPVPGGLLISQLLWVLAGVLFLGFGAFLVYEQTQRGSLDLAAMSLVALLLAAGVAFGVLAYRLFLGQRSARAQLTWVGLIAALPMVLRMGRYSILAAIVLFSVALMWVPASNRYFKVVSPKPRKRGPVPPR</sequence>
<dbReference type="RefSeq" id="WP_047119762.1">
    <property type="nucleotide sequence ID" value="NZ_CM125969.1"/>
</dbReference>
<organism evidence="3 4">
    <name type="scientific">Glutamicibacter soli</name>
    <dbReference type="NCBI Taxonomy" id="453836"/>
    <lineage>
        <taxon>Bacteria</taxon>
        <taxon>Bacillati</taxon>
        <taxon>Actinomycetota</taxon>
        <taxon>Actinomycetes</taxon>
        <taxon>Micrococcales</taxon>
        <taxon>Micrococcaceae</taxon>
        <taxon>Glutamicibacter</taxon>
    </lineage>
</organism>
<feature type="transmembrane region" description="Helical" evidence="1">
    <location>
        <begin position="81"/>
        <end position="98"/>
    </location>
</feature>
<comment type="caution">
    <text evidence="3">The sequence shown here is derived from an EMBL/GenBank/DDBJ whole genome shotgun (WGS) entry which is preliminary data.</text>
</comment>
<reference evidence="3 4" key="1">
    <citation type="submission" date="2018-01" db="EMBL/GenBank/DDBJ databases">
        <title>Glutamicibacter soli strain NHPC-3 Whole genome sequence and assembly.</title>
        <authorList>
            <person name="Choudhury P."/>
            <person name="Gupta D."/>
            <person name="Sengupta K."/>
            <person name="Jawed A."/>
            <person name="Sultana N."/>
            <person name="Saha P."/>
        </authorList>
    </citation>
    <scope>NUCLEOTIDE SEQUENCE [LARGE SCALE GENOMIC DNA]</scope>
    <source>
        <strain evidence="3 4">NHPC-3</strain>
    </source>
</reference>
<keyword evidence="4" id="KW-1185">Reference proteome</keyword>
<evidence type="ECO:0000313" key="3">
    <source>
        <dbReference type="EMBL" id="RBM00527.1"/>
    </source>
</evidence>
<name>A0A365YDR0_9MICC</name>
<dbReference type="EMBL" id="WYDN01000009">
    <property type="protein sequence ID" value="NAZ16622.1"/>
    <property type="molecule type" value="Genomic_DNA"/>
</dbReference>
<keyword evidence="1" id="KW-1133">Transmembrane helix</keyword>
<evidence type="ECO:0000256" key="1">
    <source>
        <dbReference type="SAM" id="Phobius"/>
    </source>
</evidence>
<accession>A0A365YDR0</accession>
<evidence type="ECO:0000313" key="4">
    <source>
        <dbReference type="Proteomes" id="UP000252167"/>
    </source>
</evidence>
<protein>
    <submittedName>
        <fullName evidence="3">Uncharacterized protein</fullName>
    </submittedName>
</protein>
<keyword evidence="1" id="KW-0472">Membrane</keyword>
<evidence type="ECO:0000313" key="2">
    <source>
        <dbReference type="EMBL" id="NAZ16622.1"/>
    </source>
</evidence>
<dbReference type="Proteomes" id="UP000252167">
    <property type="component" value="Unassembled WGS sequence"/>
</dbReference>
<feature type="transmembrane region" description="Helical" evidence="1">
    <location>
        <begin position="53"/>
        <end position="75"/>
    </location>
</feature>
<feature type="transmembrane region" description="Helical" evidence="1">
    <location>
        <begin position="20"/>
        <end position="41"/>
    </location>
</feature>
<evidence type="ECO:0000313" key="5">
    <source>
        <dbReference type="Proteomes" id="UP000477543"/>
    </source>
</evidence>
<proteinExistence type="predicted"/>
<reference evidence="2 5" key="2">
    <citation type="submission" date="2020-01" db="EMBL/GenBank/DDBJ databases">
        <title>Glutamicibacter soli M275.</title>
        <authorList>
            <person name="Meng X."/>
        </authorList>
    </citation>
    <scope>NUCLEOTIDE SEQUENCE [LARGE SCALE GENOMIC DNA]</scope>
    <source>
        <strain evidence="2 5">M275</strain>
    </source>
</reference>
<feature type="transmembrane region" description="Helical" evidence="1">
    <location>
        <begin position="105"/>
        <end position="121"/>
    </location>
</feature>
<dbReference type="AlphaFoldDB" id="A0A365YDR0"/>
<gene>
    <name evidence="3" type="ORF">C1H84_11315</name>
    <name evidence="2" type="ORF">GT020_11200</name>
</gene>